<dbReference type="InterPro" id="IPR002577">
    <property type="entry name" value="HTH_HxlR"/>
</dbReference>
<reference evidence="6" key="1">
    <citation type="submission" date="2018-12" db="EMBL/GenBank/DDBJ databases">
        <title>Complete genome sequence of Paenibacillus sp. MBLB1234.</title>
        <authorList>
            <person name="Nam Y.-D."/>
            <person name="Kang J."/>
            <person name="Chung W.-H."/>
            <person name="Park Y.S."/>
        </authorList>
    </citation>
    <scope>NUCLEOTIDE SEQUENCE [LARGE SCALE GENOMIC DNA]</scope>
    <source>
        <strain evidence="6">MBLB1234</strain>
    </source>
</reference>
<keyword evidence="6" id="KW-1185">Reference proteome</keyword>
<gene>
    <name evidence="5" type="ORF">EI981_02140</name>
</gene>
<dbReference type="AlphaFoldDB" id="A0A3Q9I5W3"/>
<feature type="domain" description="HTH hxlR-type" evidence="4">
    <location>
        <begin position="7"/>
        <end position="105"/>
    </location>
</feature>
<dbReference type="PANTHER" id="PTHR33204:SF1">
    <property type="entry name" value="TRANSCRIPTIONAL REGULATOR, MARR FAMILY"/>
    <property type="match status" value="1"/>
</dbReference>
<dbReference type="PROSITE" id="PS51118">
    <property type="entry name" value="HTH_HXLR"/>
    <property type="match status" value="1"/>
</dbReference>
<evidence type="ECO:0000313" key="6">
    <source>
        <dbReference type="Proteomes" id="UP000270678"/>
    </source>
</evidence>
<dbReference type="RefSeq" id="WP_126995016.1">
    <property type="nucleotide sequence ID" value="NZ_CP034346.1"/>
</dbReference>
<dbReference type="Pfam" id="PF01638">
    <property type="entry name" value="HxlR"/>
    <property type="match status" value="1"/>
</dbReference>
<dbReference type="Gene3D" id="1.10.10.10">
    <property type="entry name" value="Winged helix-like DNA-binding domain superfamily/Winged helix DNA-binding domain"/>
    <property type="match status" value="1"/>
</dbReference>
<dbReference type="InterPro" id="IPR036388">
    <property type="entry name" value="WH-like_DNA-bd_sf"/>
</dbReference>
<evidence type="ECO:0000256" key="1">
    <source>
        <dbReference type="ARBA" id="ARBA00023015"/>
    </source>
</evidence>
<keyword evidence="2" id="KW-0238">DNA-binding</keyword>
<evidence type="ECO:0000256" key="3">
    <source>
        <dbReference type="ARBA" id="ARBA00023163"/>
    </source>
</evidence>
<evidence type="ECO:0000256" key="2">
    <source>
        <dbReference type="ARBA" id="ARBA00023125"/>
    </source>
</evidence>
<dbReference type="PANTHER" id="PTHR33204">
    <property type="entry name" value="TRANSCRIPTIONAL REGULATOR, MARR FAMILY"/>
    <property type="match status" value="1"/>
</dbReference>
<dbReference type="InterPro" id="IPR036390">
    <property type="entry name" value="WH_DNA-bd_sf"/>
</dbReference>
<dbReference type="KEGG" id="plut:EI981_02140"/>
<organism evidence="5 6">
    <name type="scientific">Paenibacillus lutimineralis</name>
    <dbReference type="NCBI Taxonomy" id="2707005"/>
    <lineage>
        <taxon>Bacteria</taxon>
        <taxon>Bacillati</taxon>
        <taxon>Bacillota</taxon>
        <taxon>Bacilli</taxon>
        <taxon>Bacillales</taxon>
        <taxon>Paenibacillaceae</taxon>
        <taxon>Paenibacillus</taxon>
    </lineage>
</organism>
<name>A0A3Q9I5W3_9BACL</name>
<keyword evidence="1" id="KW-0805">Transcription regulation</keyword>
<dbReference type="EMBL" id="CP034346">
    <property type="protein sequence ID" value="AZS13391.1"/>
    <property type="molecule type" value="Genomic_DNA"/>
</dbReference>
<accession>A0A3Q9I5W3</accession>
<protein>
    <submittedName>
        <fullName evidence="5">Transcriptional regulator</fullName>
    </submittedName>
</protein>
<evidence type="ECO:0000259" key="4">
    <source>
        <dbReference type="PROSITE" id="PS51118"/>
    </source>
</evidence>
<proteinExistence type="predicted"/>
<dbReference type="SUPFAM" id="SSF46785">
    <property type="entry name" value="Winged helix' DNA-binding domain"/>
    <property type="match status" value="1"/>
</dbReference>
<sequence length="105" mass="12402">MEMPQLCPRFERAIELLSKRWSTLIVYRLLDGPQRFIDIENSLPNLSGKVLSDRLRELETEGVIQRTVYPEKPVRIEYSLTDKGRDLAPLMDDIQQWATRWVELD</sequence>
<keyword evidence="3" id="KW-0804">Transcription</keyword>
<dbReference type="OrthoDB" id="9800966at2"/>
<dbReference type="GO" id="GO:0003677">
    <property type="term" value="F:DNA binding"/>
    <property type="evidence" value="ECO:0007669"/>
    <property type="project" value="UniProtKB-KW"/>
</dbReference>
<dbReference type="Proteomes" id="UP000270678">
    <property type="component" value="Chromosome"/>
</dbReference>
<evidence type="ECO:0000313" key="5">
    <source>
        <dbReference type="EMBL" id="AZS13391.1"/>
    </source>
</evidence>